<sequence>MTDDAWANFIAQLDPAALERERMRVHGDLDAERPGSRQDHEMRFAHDYVRQDFWARMRGEVERRTVRSQFEDADREIRARGFDRGIPTADDSDIEAAIRSYSQRQAAAAAGRHAA</sequence>
<dbReference type="Proteomes" id="UP000539146">
    <property type="component" value="Unassembled WGS sequence"/>
</dbReference>
<protein>
    <submittedName>
        <fullName evidence="1">Uncharacterized protein</fullName>
    </submittedName>
</protein>
<reference evidence="1 2" key="1">
    <citation type="submission" date="2020-05" db="EMBL/GenBank/DDBJ databases">
        <title>Genome Sequencing of Type Strains.</title>
        <authorList>
            <person name="Lemaire J.F."/>
            <person name="Inderbitzin P."/>
            <person name="Gregorio O.A."/>
            <person name="Collins S.B."/>
            <person name="Wespe N."/>
            <person name="Knight-Connoni V."/>
        </authorList>
    </citation>
    <scope>NUCLEOTIDE SEQUENCE [LARGE SCALE GENOMIC DNA]</scope>
    <source>
        <strain evidence="1 2">DSM 20512</strain>
    </source>
</reference>
<dbReference type="RefSeq" id="WP_175325762.1">
    <property type="nucleotide sequence ID" value="NZ_BAAAWP010000001.1"/>
</dbReference>
<proteinExistence type="predicted"/>
<organism evidence="1 2">
    <name type="scientific">Curtobacterium citreum</name>
    <dbReference type="NCBI Taxonomy" id="2036"/>
    <lineage>
        <taxon>Bacteria</taxon>
        <taxon>Bacillati</taxon>
        <taxon>Actinomycetota</taxon>
        <taxon>Actinomycetes</taxon>
        <taxon>Micrococcales</taxon>
        <taxon>Microbacteriaceae</taxon>
        <taxon>Curtobacterium</taxon>
    </lineage>
</organism>
<evidence type="ECO:0000313" key="2">
    <source>
        <dbReference type="Proteomes" id="UP000539146"/>
    </source>
</evidence>
<accession>A0A850DSL4</accession>
<dbReference type="EMBL" id="JABMCG010000095">
    <property type="protein sequence ID" value="NUU27931.1"/>
    <property type="molecule type" value="Genomic_DNA"/>
</dbReference>
<evidence type="ECO:0000313" key="1">
    <source>
        <dbReference type="EMBL" id="NUU27931.1"/>
    </source>
</evidence>
<comment type="caution">
    <text evidence="1">The sequence shown here is derived from an EMBL/GenBank/DDBJ whole genome shotgun (WGS) entry which is preliminary data.</text>
</comment>
<gene>
    <name evidence="1" type="ORF">HP467_07375</name>
</gene>
<dbReference type="AlphaFoldDB" id="A0A850DSL4"/>
<name>A0A850DSL4_9MICO</name>